<dbReference type="Gene3D" id="3.90.1590.10">
    <property type="entry name" value="glutathione-dependent formaldehyde- activating enzyme (gfa)"/>
    <property type="match status" value="2"/>
</dbReference>
<gene>
    <name evidence="6" type="ORF">LTR24_006527</name>
</gene>
<evidence type="ECO:0000256" key="4">
    <source>
        <dbReference type="ARBA" id="ARBA00023239"/>
    </source>
</evidence>
<sequence>MTFSGVSLLSPPAELFKEKLIKYATSDKIVRYFCGTCGSHVCYYAVKDDRWGVCPGAIDEVLGEYSGKLEKYTGHEFVADTLDGGFSWCIPDIPSYMEDDGATPSTDLKGDLQKLGLARSGNAGQGTVEAECHCGQVNFSIKAAEHGQSIVAWALNVPHDRVVWSDGSVFDGTPRQSLKVFKSSDDVQRHFCSKCGASVFYDIAKEPETVDVAFGVLRAKDGSLARSFFEWDTEKVHHLEDAVDKDLLTLVKDNLAALKEV</sequence>
<keyword evidence="4" id="KW-0456">Lyase</keyword>
<dbReference type="PANTHER" id="PTHR33337">
    <property type="entry name" value="GFA DOMAIN-CONTAINING PROTEIN"/>
    <property type="match status" value="1"/>
</dbReference>
<dbReference type="Pfam" id="PF04828">
    <property type="entry name" value="GFA"/>
    <property type="match status" value="1"/>
</dbReference>
<dbReference type="SUPFAM" id="SSF51316">
    <property type="entry name" value="Mss4-like"/>
    <property type="match status" value="2"/>
</dbReference>
<comment type="caution">
    <text evidence="6">The sequence shown here is derived from an EMBL/GenBank/DDBJ whole genome shotgun (WGS) entry which is preliminary data.</text>
</comment>
<evidence type="ECO:0000256" key="2">
    <source>
        <dbReference type="ARBA" id="ARBA00022723"/>
    </source>
</evidence>
<dbReference type="EMBL" id="JAVRRG010000085">
    <property type="protein sequence ID" value="KAK5087657.1"/>
    <property type="molecule type" value="Genomic_DNA"/>
</dbReference>
<evidence type="ECO:0000259" key="5">
    <source>
        <dbReference type="PROSITE" id="PS51891"/>
    </source>
</evidence>
<dbReference type="InterPro" id="IPR006913">
    <property type="entry name" value="CENP-V/GFA"/>
</dbReference>
<accession>A0ABR0K5Q6</accession>
<dbReference type="InterPro" id="IPR011057">
    <property type="entry name" value="Mss4-like_sf"/>
</dbReference>
<proteinExistence type="inferred from homology"/>
<keyword evidence="2" id="KW-0479">Metal-binding</keyword>
<keyword evidence="7" id="KW-1185">Reference proteome</keyword>
<dbReference type="PANTHER" id="PTHR33337:SF40">
    <property type="entry name" value="CENP-V_GFA DOMAIN-CONTAINING PROTEIN-RELATED"/>
    <property type="match status" value="1"/>
</dbReference>
<protein>
    <recommendedName>
        <fullName evidence="5">CENP-V/GFA domain-containing protein</fullName>
    </recommendedName>
</protein>
<dbReference type="PROSITE" id="PS51891">
    <property type="entry name" value="CENP_V_GFA"/>
    <property type="match status" value="1"/>
</dbReference>
<name>A0ABR0K5Q6_9EURO</name>
<evidence type="ECO:0000256" key="3">
    <source>
        <dbReference type="ARBA" id="ARBA00022833"/>
    </source>
</evidence>
<evidence type="ECO:0000313" key="7">
    <source>
        <dbReference type="Proteomes" id="UP001345013"/>
    </source>
</evidence>
<keyword evidence="3" id="KW-0862">Zinc</keyword>
<evidence type="ECO:0000313" key="6">
    <source>
        <dbReference type="EMBL" id="KAK5087657.1"/>
    </source>
</evidence>
<evidence type="ECO:0000256" key="1">
    <source>
        <dbReference type="ARBA" id="ARBA00005495"/>
    </source>
</evidence>
<dbReference type="Proteomes" id="UP001345013">
    <property type="component" value="Unassembled WGS sequence"/>
</dbReference>
<comment type="similarity">
    <text evidence="1">Belongs to the Gfa family.</text>
</comment>
<organism evidence="6 7">
    <name type="scientific">Lithohypha guttulata</name>
    <dbReference type="NCBI Taxonomy" id="1690604"/>
    <lineage>
        <taxon>Eukaryota</taxon>
        <taxon>Fungi</taxon>
        <taxon>Dikarya</taxon>
        <taxon>Ascomycota</taxon>
        <taxon>Pezizomycotina</taxon>
        <taxon>Eurotiomycetes</taxon>
        <taxon>Chaetothyriomycetidae</taxon>
        <taxon>Chaetothyriales</taxon>
        <taxon>Trichomeriaceae</taxon>
        <taxon>Lithohypha</taxon>
    </lineage>
</organism>
<reference evidence="6 7" key="1">
    <citation type="submission" date="2023-08" db="EMBL/GenBank/DDBJ databases">
        <title>Black Yeasts Isolated from many extreme environments.</title>
        <authorList>
            <person name="Coleine C."/>
            <person name="Stajich J.E."/>
            <person name="Selbmann L."/>
        </authorList>
    </citation>
    <scope>NUCLEOTIDE SEQUENCE [LARGE SCALE GENOMIC DNA]</scope>
    <source>
        <strain evidence="6 7">CCFEE 5885</strain>
    </source>
</reference>
<feature type="domain" description="CENP-V/GFA" evidence="5">
    <location>
        <begin position="128"/>
        <end position="232"/>
    </location>
</feature>